<accession>A0A327Y3E9</accession>
<protein>
    <submittedName>
        <fullName evidence="1">Uncharacterized protein</fullName>
    </submittedName>
</protein>
<evidence type="ECO:0000313" key="2">
    <source>
        <dbReference type="Proteomes" id="UP000248555"/>
    </source>
</evidence>
<sequence>MEAVLVSTLEEVIANVKQFNQDIEDELEIVQQLTQFKHWYYIPSLDAFEPSKYIGYKEMNTARYNRGKGKTGIDTEKVLKQWFVKLPKESVQSQELMEKLYKCRLIFRRI</sequence>
<reference evidence="1 2" key="1">
    <citation type="submission" date="2018-06" db="EMBL/GenBank/DDBJ databases">
        <title>Genomic Encyclopedia of Type Strains, Phase III (KMG-III): the genomes of soil and plant-associated and newly described type strains.</title>
        <authorList>
            <person name="Whitman W."/>
        </authorList>
    </citation>
    <scope>NUCLEOTIDE SEQUENCE [LARGE SCALE GENOMIC DNA]</scope>
    <source>
        <strain evidence="1 2">CGMCC 1.8979</strain>
    </source>
</reference>
<keyword evidence="2" id="KW-1185">Reference proteome</keyword>
<organism evidence="1 2">
    <name type="scientific">Paranoxybacillus vitaminiphilus</name>
    <dbReference type="NCBI Taxonomy" id="581036"/>
    <lineage>
        <taxon>Bacteria</taxon>
        <taxon>Bacillati</taxon>
        <taxon>Bacillota</taxon>
        <taxon>Bacilli</taxon>
        <taxon>Bacillales</taxon>
        <taxon>Anoxybacillaceae</taxon>
        <taxon>Paranoxybacillus</taxon>
    </lineage>
</organism>
<name>A0A327Y3E9_9BACL</name>
<dbReference type="OrthoDB" id="2880589at2"/>
<gene>
    <name evidence="1" type="ORF">B0I26_12917</name>
</gene>
<proteinExistence type="predicted"/>
<evidence type="ECO:0000313" key="1">
    <source>
        <dbReference type="EMBL" id="RAK14862.1"/>
    </source>
</evidence>
<dbReference type="EMBL" id="QLMH01000029">
    <property type="protein sequence ID" value="RAK14862.1"/>
    <property type="molecule type" value="Genomic_DNA"/>
</dbReference>
<dbReference type="AlphaFoldDB" id="A0A327Y3E9"/>
<dbReference type="RefSeq" id="WP_111646594.1">
    <property type="nucleotide sequence ID" value="NZ_QLMH01000029.1"/>
</dbReference>
<dbReference type="Proteomes" id="UP000248555">
    <property type="component" value="Unassembled WGS sequence"/>
</dbReference>
<comment type="caution">
    <text evidence="1">The sequence shown here is derived from an EMBL/GenBank/DDBJ whole genome shotgun (WGS) entry which is preliminary data.</text>
</comment>